<evidence type="ECO:0000313" key="1">
    <source>
        <dbReference type="EMBL" id="KZV51739.1"/>
    </source>
</evidence>
<dbReference type="AlphaFoldDB" id="A0A2Z7D4L8"/>
<reference evidence="1 2" key="1">
    <citation type="journal article" date="2015" name="Proc. Natl. Acad. Sci. U.S.A.">
        <title>The resurrection genome of Boea hygrometrica: A blueprint for survival of dehydration.</title>
        <authorList>
            <person name="Xiao L."/>
            <person name="Yang G."/>
            <person name="Zhang L."/>
            <person name="Yang X."/>
            <person name="Zhao S."/>
            <person name="Ji Z."/>
            <person name="Zhou Q."/>
            <person name="Hu M."/>
            <person name="Wang Y."/>
            <person name="Chen M."/>
            <person name="Xu Y."/>
            <person name="Jin H."/>
            <person name="Xiao X."/>
            <person name="Hu G."/>
            <person name="Bao F."/>
            <person name="Hu Y."/>
            <person name="Wan P."/>
            <person name="Li L."/>
            <person name="Deng X."/>
            <person name="Kuang T."/>
            <person name="Xiang C."/>
            <person name="Zhu J.K."/>
            <person name="Oliver M.J."/>
            <person name="He Y."/>
        </authorList>
    </citation>
    <scope>NUCLEOTIDE SEQUENCE [LARGE SCALE GENOMIC DNA]</scope>
    <source>
        <strain evidence="2">cv. XS01</strain>
    </source>
</reference>
<proteinExistence type="predicted"/>
<dbReference type="Proteomes" id="UP000250235">
    <property type="component" value="Unassembled WGS sequence"/>
</dbReference>
<organism evidence="1 2">
    <name type="scientific">Dorcoceras hygrometricum</name>
    <dbReference type="NCBI Taxonomy" id="472368"/>
    <lineage>
        <taxon>Eukaryota</taxon>
        <taxon>Viridiplantae</taxon>
        <taxon>Streptophyta</taxon>
        <taxon>Embryophyta</taxon>
        <taxon>Tracheophyta</taxon>
        <taxon>Spermatophyta</taxon>
        <taxon>Magnoliopsida</taxon>
        <taxon>eudicotyledons</taxon>
        <taxon>Gunneridae</taxon>
        <taxon>Pentapetalae</taxon>
        <taxon>asterids</taxon>
        <taxon>lamiids</taxon>
        <taxon>Lamiales</taxon>
        <taxon>Gesneriaceae</taxon>
        <taxon>Didymocarpoideae</taxon>
        <taxon>Trichosporeae</taxon>
        <taxon>Loxocarpinae</taxon>
        <taxon>Dorcoceras</taxon>
    </lineage>
</organism>
<dbReference type="EMBL" id="KQ991570">
    <property type="protein sequence ID" value="KZV51739.1"/>
    <property type="molecule type" value="Genomic_DNA"/>
</dbReference>
<evidence type="ECO:0000313" key="2">
    <source>
        <dbReference type="Proteomes" id="UP000250235"/>
    </source>
</evidence>
<sequence>MLHQWGKLQDMIAAATDNYRKIATHIPILACVKDGALKYLVHLKKDGFKESLVNISISYTHSASGFMWEELFSFTSLVIDARSYE</sequence>
<accession>A0A2Z7D4L8</accession>
<keyword evidence="2" id="KW-1185">Reference proteome</keyword>
<gene>
    <name evidence="1" type="ORF">F511_11427</name>
</gene>
<protein>
    <submittedName>
        <fullName evidence="1">Uncharacterized protein</fullName>
    </submittedName>
</protein>
<name>A0A2Z7D4L8_9LAMI</name>